<dbReference type="Proteomes" id="UP000031449">
    <property type="component" value="Chromosome"/>
</dbReference>
<dbReference type="BioCyc" id="JESP1508404:G14D9-12736-MONOMER"/>
<name>A0A0B5AVN1_9BACL</name>
<evidence type="ECO:0000313" key="3">
    <source>
        <dbReference type="Proteomes" id="UP000031449"/>
    </source>
</evidence>
<protein>
    <recommendedName>
        <fullName evidence="4">Amidase</fullName>
    </recommendedName>
</protein>
<feature type="chain" id="PRO_5002099997" description="Amidase" evidence="1">
    <location>
        <begin position="27"/>
        <end position="290"/>
    </location>
</feature>
<feature type="signal peptide" evidence="1">
    <location>
        <begin position="1"/>
        <end position="26"/>
    </location>
</feature>
<dbReference type="AlphaFoldDB" id="A0A0B5AVN1"/>
<keyword evidence="3" id="KW-1185">Reference proteome</keyword>
<proteinExistence type="predicted"/>
<evidence type="ECO:0000256" key="1">
    <source>
        <dbReference type="SAM" id="SignalP"/>
    </source>
</evidence>
<keyword evidence="1" id="KW-0732">Signal</keyword>
<evidence type="ECO:0008006" key="4">
    <source>
        <dbReference type="Google" id="ProtNLM"/>
    </source>
</evidence>
<dbReference type="STRING" id="1508404.JMA_34550"/>
<dbReference type="KEGG" id="jeo:JMA_34550"/>
<gene>
    <name evidence="2" type="ORF">JMA_34550</name>
</gene>
<reference evidence="2 3" key="1">
    <citation type="submission" date="2014-08" db="EMBL/GenBank/DDBJ databases">
        <title>Complete genome of a marine bacteria Jeotgalibacillus malaysiensis.</title>
        <authorList>
            <person name="Yaakop A.S."/>
            <person name="Chan K.-G."/>
            <person name="Goh K.M."/>
        </authorList>
    </citation>
    <scope>NUCLEOTIDE SEQUENCE [LARGE SCALE GENOMIC DNA]</scope>
    <source>
        <strain evidence="2 3">D5</strain>
    </source>
</reference>
<accession>A0A0B5AVN1</accession>
<evidence type="ECO:0000313" key="2">
    <source>
        <dbReference type="EMBL" id="AJD92772.1"/>
    </source>
</evidence>
<dbReference type="OrthoDB" id="7054537at2"/>
<dbReference type="EMBL" id="CP009416">
    <property type="protein sequence ID" value="AJD92772.1"/>
    <property type="molecule type" value="Genomic_DNA"/>
</dbReference>
<organism evidence="2 3">
    <name type="scientific">Jeotgalibacillus malaysiensis</name>
    <dbReference type="NCBI Taxonomy" id="1508404"/>
    <lineage>
        <taxon>Bacteria</taxon>
        <taxon>Bacillati</taxon>
        <taxon>Bacillota</taxon>
        <taxon>Bacilli</taxon>
        <taxon>Bacillales</taxon>
        <taxon>Caryophanaceae</taxon>
        <taxon>Jeotgalibacillus</taxon>
    </lineage>
</organism>
<dbReference type="HOGENOM" id="CLU_065410_0_0_9"/>
<sequence length="290" mass="32674">MKKVICSVFLCLVVGLVVNMAVPAKASAMEKATWLWNPWSLVEGSQETLDFLAEKQVTKVYVQIDRDVSSEVYREFIRGATTRGIDVYALDGAPDWAAPKGYLQLRQLLGWVEQYQKASPAESDFKGIHLDVEPYLYSGWNTKRATVIKAYQSIIKEASVKANQLKIRMEADVPFWFDEIKYKNTYGNGLLSDWVQQQTDGITIMAYRDSAAAIAPLTLHELANGQKLGKPVVIGVETGQTAEGDYLTFYQEGEAFMNQELNKVYNQVQSYSSFNGFAIHHTESWKAMKP</sequence>